<evidence type="ECO:0000256" key="1">
    <source>
        <dbReference type="ARBA" id="ARBA00008761"/>
    </source>
</evidence>
<protein>
    <submittedName>
        <fullName evidence="8">Transposase</fullName>
    </submittedName>
</protein>
<feature type="compositionally biased region" description="Basic residues" evidence="5">
    <location>
        <begin position="92"/>
        <end position="101"/>
    </location>
</feature>
<name>A0ABR7LTY9_9ACTN</name>
<gene>
    <name evidence="8" type="ORF">HKK74_22890</name>
</gene>
<dbReference type="EMBL" id="JABVEC010000018">
    <property type="protein sequence ID" value="MBC6468319.1"/>
    <property type="molecule type" value="Genomic_DNA"/>
</dbReference>
<dbReference type="Pfam" id="PF07282">
    <property type="entry name" value="Cas12f1-like_TNB"/>
    <property type="match status" value="1"/>
</dbReference>
<feature type="domain" description="Probable transposase IS891/IS1136/IS1341" evidence="6">
    <location>
        <begin position="33"/>
        <end position="159"/>
    </location>
</feature>
<comment type="similarity">
    <text evidence="1">In the C-terminal section; belongs to the transposase 35 family.</text>
</comment>
<dbReference type="InterPro" id="IPR001959">
    <property type="entry name" value="Transposase"/>
</dbReference>
<evidence type="ECO:0000256" key="2">
    <source>
        <dbReference type="ARBA" id="ARBA00022578"/>
    </source>
</evidence>
<feature type="domain" description="Cas12f1-like TNB" evidence="7">
    <location>
        <begin position="180"/>
        <end position="242"/>
    </location>
</feature>
<feature type="region of interest" description="Disordered" evidence="5">
    <location>
        <begin position="88"/>
        <end position="133"/>
    </location>
</feature>
<evidence type="ECO:0000256" key="3">
    <source>
        <dbReference type="ARBA" id="ARBA00023125"/>
    </source>
</evidence>
<organism evidence="8 9">
    <name type="scientific">Actinomadura alba</name>
    <dbReference type="NCBI Taxonomy" id="406431"/>
    <lineage>
        <taxon>Bacteria</taxon>
        <taxon>Bacillati</taxon>
        <taxon>Actinomycetota</taxon>
        <taxon>Actinomycetes</taxon>
        <taxon>Streptosporangiales</taxon>
        <taxon>Thermomonosporaceae</taxon>
        <taxon>Actinomadura</taxon>
    </lineage>
</organism>
<keyword evidence="4" id="KW-0233">DNA recombination</keyword>
<evidence type="ECO:0000256" key="4">
    <source>
        <dbReference type="ARBA" id="ARBA00023172"/>
    </source>
</evidence>
<dbReference type="InterPro" id="IPR010095">
    <property type="entry name" value="Cas12f1-like_TNB"/>
</dbReference>
<evidence type="ECO:0000313" key="9">
    <source>
        <dbReference type="Proteomes" id="UP000805614"/>
    </source>
</evidence>
<comment type="caution">
    <text evidence="8">The sequence shown here is derived from an EMBL/GenBank/DDBJ whole genome shotgun (WGS) entry which is preliminary data.</text>
</comment>
<proteinExistence type="inferred from homology"/>
<feature type="compositionally biased region" description="Basic residues" evidence="5">
    <location>
        <begin position="281"/>
        <end position="290"/>
    </location>
</feature>
<evidence type="ECO:0000259" key="7">
    <source>
        <dbReference type="Pfam" id="PF07282"/>
    </source>
</evidence>
<evidence type="ECO:0000313" key="8">
    <source>
        <dbReference type="EMBL" id="MBC6468319.1"/>
    </source>
</evidence>
<evidence type="ECO:0000259" key="6">
    <source>
        <dbReference type="Pfam" id="PF01385"/>
    </source>
</evidence>
<keyword evidence="2" id="KW-0815">Transposition</keyword>
<dbReference type="NCBIfam" id="NF040570">
    <property type="entry name" value="guided_TnpB"/>
    <property type="match status" value="1"/>
</dbReference>
<accession>A0ABR7LTY9</accession>
<sequence>MRLDRDPPYPAEQVRSVTLLADGGRLFVEVTAQVPVATYPPGAEPDPSRVAGVDPGVIHLYAAAGPDEQGLLVSGRAVRAENHLHLRDTKARTKATARRAPTKGQAGSRRWKKTRTRQRKLQARHHRRITQAHHEAARDVVQWAIQHRIGILKIGDPRGVLELTAGRRHNKRLRDWRVGHLITCLRDKAEQAGIDTHLVDERGTSSTCPTCDRRVPKPKNRNFSCPHCAFTGHRDLVGGANIATRTIGGGTITADRNPFPTVIQHRRAGRHLPGVNSARRDPRRRPHHGTVRGSPGRPRPAPPEMGTSLAHQARISQHHLDSEANVA</sequence>
<dbReference type="Pfam" id="PF01385">
    <property type="entry name" value="OrfB_IS605"/>
    <property type="match status" value="1"/>
</dbReference>
<keyword evidence="9" id="KW-1185">Reference proteome</keyword>
<keyword evidence="3" id="KW-0238">DNA-binding</keyword>
<feature type="compositionally biased region" description="Basic residues" evidence="5">
    <location>
        <begin position="109"/>
        <end position="131"/>
    </location>
</feature>
<dbReference type="Proteomes" id="UP000805614">
    <property type="component" value="Unassembled WGS sequence"/>
</dbReference>
<feature type="region of interest" description="Disordered" evidence="5">
    <location>
        <begin position="264"/>
        <end position="306"/>
    </location>
</feature>
<evidence type="ECO:0000256" key="5">
    <source>
        <dbReference type="SAM" id="MobiDB-lite"/>
    </source>
</evidence>
<reference evidence="8 9" key="1">
    <citation type="submission" date="2020-06" db="EMBL/GenBank/DDBJ databases">
        <title>Actinomadura xiongansis sp. nov., isolated from soil of Baiyangdian.</title>
        <authorList>
            <person name="Zhang X."/>
        </authorList>
    </citation>
    <scope>NUCLEOTIDE SEQUENCE [LARGE SCALE GENOMIC DNA]</scope>
    <source>
        <strain evidence="8 9">HBUM206468</strain>
    </source>
</reference>